<reference evidence="2 3" key="1">
    <citation type="journal article" date="2015" name="Nature">
        <title>rRNA introns, odd ribosomes, and small enigmatic genomes across a large radiation of phyla.</title>
        <authorList>
            <person name="Brown C.T."/>
            <person name="Hug L.A."/>
            <person name="Thomas B.C."/>
            <person name="Sharon I."/>
            <person name="Castelle C.J."/>
            <person name="Singh A."/>
            <person name="Wilkins M.J."/>
            <person name="Williams K.H."/>
            <person name="Banfield J.F."/>
        </authorList>
    </citation>
    <scope>NUCLEOTIDE SEQUENCE [LARGE SCALE GENOMIC DNA]</scope>
</reference>
<dbReference type="GO" id="GO:0005886">
    <property type="term" value="C:plasma membrane"/>
    <property type="evidence" value="ECO:0007669"/>
    <property type="project" value="UniProtKB-SubCell"/>
</dbReference>
<comment type="caution">
    <text evidence="2">The sequence shown here is derived from an EMBL/GenBank/DDBJ whole genome shotgun (WGS) entry which is preliminary data.</text>
</comment>
<dbReference type="Pfam" id="PF01809">
    <property type="entry name" value="YidD"/>
    <property type="match status" value="1"/>
</dbReference>
<keyword evidence="1" id="KW-0472">Membrane</keyword>
<protein>
    <recommendedName>
        <fullName evidence="1">Putative membrane protein insertion efficiency factor</fullName>
    </recommendedName>
</protein>
<keyword evidence="1" id="KW-1003">Cell membrane</keyword>
<evidence type="ECO:0000256" key="1">
    <source>
        <dbReference type="HAMAP-Rule" id="MF_00386"/>
    </source>
</evidence>
<dbReference type="NCBIfam" id="TIGR00278">
    <property type="entry name" value="membrane protein insertion efficiency factor YidD"/>
    <property type="match status" value="1"/>
</dbReference>
<gene>
    <name evidence="2" type="ORF">UT30_C0010G0034</name>
</gene>
<name>A0A0G0Q1H4_9BACT</name>
<dbReference type="Proteomes" id="UP000033935">
    <property type="component" value="Unassembled WGS sequence"/>
</dbReference>
<evidence type="ECO:0000313" key="2">
    <source>
        <dbReference type="EMBL" id="KKR04270.1"/>
    </source>
</evidence>
<organism evidence="2 3">
    <name type="scientific">Candidatus Uhrbacteria bacterium GW2011_GWF2_39_13</name>
    <dbReference type="NCBI Taxonomy" id="1618995"/>
    <lineage>
        <taxon>Bacteria</taxon>
        <taxon>Candidatus Uhriibacteriota</taxon>
    </lineage>
</organism>
<dbReference type="InterPro" id="IPR002696">
    <property type="entry name" value="Membr_insert_effic_factor_YidD"/>
</dbReference>
<dbReference type="AlphaFoldDB" id="A0A0G0Q1H4"/>
<comment type="similarity">
    <text evidence="1">Belongs to the UPF0161 family.</text>
</comment>
<comment type="subcellular location">
    <subcellularLocation>
        <location evidence="1">Cell membrane</location>
        <topology evidence="1">Peripheral membrane protein</topology>
        <orientation evidence="1">Cytoplasmic side</orientation>
    </subcellularLocation>
</comment>
<dbReference type="PANTHER" id="PTHR33383">
    <property type="entry name" value="MEMBRANE PROTEIN INSERTION EFFICIENCY FACTOR-RELATED"/>
    <property type="match status" value="1"/>
</dbReference>
<dbReference type="SMART" id="SM01234">
    <property type="entry name" value="Haemolytic"/>
    <property type="match status" value="1"/>
</dbReference>
<comment type="function">
    <text evidence="1">Could be involved in insertion of integral membrane proteins into the membrane.</text>
</comment>
<dbReference type="EMBL" id="LBWG01000010">
    <property type="protein sequence ID" value="KKR04270.1"/>
    <property type="molecule type" value="Genomic_DNA"/>
</dbReference>
<dbReference type="PANTHER" id="PTHR33383:SF1">
    <property type="entry name" value="MEMBRANE PROTEIN INSERTION EFFICIENCY FACTOR-RELATED"/>
    <property type="match status" value="1"/>
</dbReference>
<sequence>MRSFFLFMIRFYQRTFSFDHGPLKIFFPDGYCRFYPSCSEYGYLCVKRYGVVKGSFLTLRRIFRCNPFSFGGIDEPPIKKIPTKSL</sequence>
<evidence type="ECO:0000313" key="3">
    <source>
        <dbReference type="Proteomes" id="UP000033935"/>
    </source>
</evidence>
<accession>A0A0G0Q1H4</accession>
<proteinExistence type="inferred from homology"/>
<dbReference type="HAMAP" id="MF_00386">
    <property type="entry name" value="UPF0161_YidD"/>
    <property type="match status" value="1"/>
</dbReference>